<dbReference type="EMBL" id="BSYO01000014">
    <property type="protein sequence ID" value="GMH14826.1"/>
    <property type="molecule type" value="Genomic_DNA"/>
</dbReference>
<keyword evidence="2" id="KW-1185">Reference proteome</keyword>
<protein>
    <submittedName>
        <fullName evidence="1">Uncharacterized protein</fullName>
    </submittedName>
</protein>
<organism evidence="1 2">
    <name type="scientific">Nepenthes gracilis</name>
    <name type="common">Slender pitcher plant</name>
    <dbReference type="NCBI Taxonomy" id="150966"/>
    <lineage>
        <taxon>Eukaryota</taxon>
        <taxon>Viridiplantae</taxon>
        <taxon>Streptophyta</taxon>
        <taxon>Embryophyta</taxon>
        <taxon>Tracheophyta</taxon>
        <taxon>Spermatophyta</taxon>
        <taxon>Magnoliopsida</taxon>
        <taxon>eudicotyledons</taxon>
        <taxon>Gunneridae</taxon>
        <taxon>Pentapetalae</taxon>
        <taxon>Caryophyllales</taxon>
        <taxon>Nepenthaceae</taxon>
        <taxon>Nepenthes</taxon>
    </lineage>
</organism>
<name>A0AAD3SQZ4_NEPGR</name>
<comment type="caution">
    <text evidence="1">The sequence shown here is derived from an EMBL/GenBank/DDBJ whole genome shotgun (WGS) entry which is preliminary data.</text>
</comment>
<sequence>MPSQPWVSCLFMHIPMMRSSAIEQDQEKYPLGKIQGALVVPLEAYIAGVSTCSVQCLMVKLGKRGTEGAY</sequence>
<accession>A0AAD3SQZ4</accession>
<reference evidence="1" key="1">
    <citation type="submission" date="2023-05" db="EMBL/GenBank/DDBJ databases">
        <title>Nepenthes gracilis genome sequencing.</title>
        <authorList>
            <person name="Fukushima K."/>
        </authorList>
    </citation>
    <scope>NUCLEOTIDE SEQUENCE</scope>
    <source>
        <strain evidence="1">SING2019-196</strain>
    </source>
</reference>
<dbReference type="AlphaFoldDB" id="A0AAD3SQZ4"/>
<dbReference type="Proteomes" id="UP001279734">
    <property type="component" value="Unassembled WGS sequence"/>
</dbReference>
<gene>
    <name evidence="1" type="ORF">Nepgr_016667</name>
</gene>
<proteinExistence type="predicted"/>
<evidence type="ECO:0000313" key="2">
    <source>
        <dbReference type="Proteomes" id="UP001279734"/>
    </source>
</evidence>
<evidence type="ECO:0000313" key="1">
    <source>
        <dbReference type="EMBL" id="GMH14826.1"/>
    </source>
</evidence>